<dbReference type="GO" id="GO:0052621">
    <property type="term" value="F:diguanylate cyclase activity"/>
    <property type="evidence" value="ECO:0007669"/>
    <property type="project" value="UniProtKB-EC"/>
</dbReference>
<dbReference type="RefSeq" id="WP_330128340.1">
    <property type="nucleotide sequence ID" value="NZ_JAUHLI010000006.1"/>
</dbReference>
<comment type="catalytic activity">
    <reaction evidence="2">
        <text>2 GTP = 3',3'-c-di-GMP + 2 diphosphate</text>
        <dbReference type="Rhea" id="RHEA:24898"/>
        <dbReference type="ChEBI" id="CHEBI:33019"/>
        <dbReference type="ChEBI" id="CHEBI:37565"/>
        <dbReference type="ChEBI" id="CHEBI:58805"/>
        <dbReference type="EC" id="2.7.7.65"/>
    </reaction>
</comment>
<evidence type="ECO:0000313" key="6">
    <source>
        <dbReference type="EMBL" id="MEE2001236.1"/>
    </source>
</evidence>
<dbReference type="EC" id="2.7.7.65" evidence="1"/>
<comment type="caution">
    <text evidence="6">The sequence shown here is derived from an EMBL/GenBank/DDBJ whole genome shotgun (WGS) entry which is preliminary data.</text>
</comment>
<dbReference type="InterPro" id="IPR050469">
    <property type="entry name" value="Diguanylate_Cyclase"/>
</dbReference>
<keyword evidence="3" id="KW-0175">Coiled coil</keyword>
<dbReference type="SUPFAM" id="SSF55781">
    <property type="entry name" value="GAF domain-like"/>
    <property type="match status" value="1"/>
</dbReference>
<keyword evidence="6" id="KW-0808">Transferase</keyword>
<evidence type="ECO:0000256" key="1">
    <source>
        <dbReference type="ARBA" id="ARBA00012528"/>
    </source>
</evidence>
<dbReference type="InterPro" id="IPR003660">
    <property type="entry name" value="HAMP_dom"/>
</dbReference>
<feature type="coiled-coil region" evidence="3">
    <location>
        <begin position="310"/>
        <end position="337"/>
    </location>
</feature>
<evidence type="ECO:0000256" key="3">
    <source>
        <dbReference type="SAM" id="Coils"/>
    </source>
</evidence>
<dbReference type="Pfam" id="PF00990">
    <property type="entry name" value="GGDEF"/>
    <property type="match status" value="1"/>
</dbReference>
<evidence type="ECO:0000259" key="5">
    <source>
        <dbReference type="PROSITE" id="PS50887"/>
    </source>
</evidence>
<dbReference type="InterPro" id="IPR000160">
    <property type="entry name" value="GGDEF_dom"/>
</dbReference>
<dbReference type="PROSITE" id="PS50885">
    <property type="entry name" value="HAMP"/>
    <property type="match status" value="1"/>
</dbReference>
<reference evidence="6 7" key="1">
    <citation type="submission" date="2023-07" db="EMBL/GenBank/DDBJ databases">
        <title>Alkalimonas sp., MEB108 novel, alkaliphilic bacterium isolated from Lonar Lake, India.</title>
        <authorList>
            <person name="Joshi A."/>
            <person name="Thite S."/>
        </authorList>
    </citation>
    <scope>NUCLEOTIDE SEQUENCE [LARGE SCALE GENOMIC DNA]</scope>
    <source>
        <strain evidence="6 7">MEB108</strain>
    </source>
</reference>
<dbReference type="EMBL" id="JAUHLI010000006">
    <property type="protein sequence ID" value="MEE2001236.1"/>
    <property type="molecule type" value="Genomic_DNA"/>
</dbReference>
<name>A0ABU7J427_9GAMM</name>
<dbReference type="PANTHER" id="PTHR45138">
    <property type="entry name" value="REGULATORY COMPONENTS OF SENSORY TRANSDUCTION SYSTEM"/>
    <property type="match status" value="1"/>
</dbReference>
<dbReference type="SMART" id="SM00065">
    <property type="entry name" value="GAF"/>
    <property type="match status" value="1"/>
</dbReference>
<accession>A0ABU7J427</accession>
<dbReference type="Pfam" id="PF01590">
    <property type="entry name" value="GAF"/>
    <property type="match status" value="1"/>
</dbReference>
<protein>
    <recommendedName>
        <fullName evidence="1">diguanylate cyclase</fullName>
        <ecNumber evidence="1">2.7.7.65</ecNumber>
    </recommendedName>
</protein>
<keyword evidence="6" id="KW-0548">Nucleotidyltransferase</keyword>
<dbReference type="InterPro" id="IPR043128">
    <property type="entry name" value="Rev_trsase/Diguanyl_cyclase"/>
</dbReference>
<dbReference type="NCBIfam" id="TIGR00254">
    <property type="entry name" value="GGDEF"/>
    <property type="match status" value="1"/>
</dbReference>
<dbReference type="InterPro" id="IPR029016">
    <property type="entry name" value="GAF-like_dom_sf"/>
</dbReference>
<feature type="domain" description="HAMP" evidence="4">
    <location>
        <begin position="398"/>
        <end position="450"/>
    </location>
</feature>
<evidence type="ECO:0000259" key="4">
    <source>
        <dbReference type="PROSITE" id="PS50885"/>
    </source>
</evidence>
<dbReference type="SMART" id="SM00267">
    <property type="entry name" value="GGDEF"/>
    <property type="match status" value="1"/>
</dbReference>
<sequence>MPAEQQDTPHYWAIIDALPVAVLLKDTAKPQIYANQQARLLLSLPEPVLNLSDIRLIELIEPDSEELLSLVQNPLLLALSGSVVHQQVRLAGSKQRLQLSSQLVQLSFTLSNSVLVALTPEQGKGVIRDSQRSVYDENELEEALAFDKLMSLISAELINVQPEQLDIHIEDALSALGEFCHADRSYVFLFSDDMQTMSNTHEWVRDGIASHKANLQQVPEAALPYFWRVMQSDFIFAVRDVTLLPDEASAEQQEFEREDIQSVLCSAMTNQDKLLGFVGCDMVARKRAWTASDIRRLKLVGNMIGNTIQNVNYRLSLKQMQQELMQANLELQELASRDGLTGIANRRQFDTLLQHELQRCARYQLPLGFMLADIDHFKQYNDSYGHLAGDDALKQVARTLSQTLKRQGELVARFGGEEFAILVPVSNADELTQLAETLRTSIEQLQQEHLFSAAQRLTISIGATLVNPDKTTNPSELIRQADTALYQAKAKGRNCFCIFQPDNLPG</sequence>
<dbReference type="PANTHER" id="PTHR45138:SF9">
    <property type="entry name" value="DIGUANYLATE CYCLASE DGCM-RELATED"/>
    <property type="match status" value="1"/>
</dbReference>
<dbReference type="Gene3D" id="3.30.70.270">
    <property type="match status" value="1"/>
</dbReference>
<keyword evidence="7" id="KW-1185">Reference proteome</keyword>
<gene>
    <name evidence="6" type="ORF">QWY20_07210</name>
</gene>
<dbReference type="PROSITE" id="PS50887">
    <property type="entry name" value="GGDEF"/>
    <property type="match status" value="1"/>
</dbReference>
<evidence type="ECO:0000313" key="7">
    <source>
        <dbReference type="Proteomes" id="UP001336314"/>
    </source>
</evidence>
<dbReference type="CDD" id="cd01949">
    <property type="entry name" value="GGDEF"/>
    <property type="match status" value="1"/>
</dbReference>
<dbReference type="Gene3D" id="3.30.450.40">
    <property type="match status" value="1"/>
</dbReference>
<dbReference type="InterPro" id="IPR029787">
    <property type="entry name" value="Nucleotide_cyclase"/>
</dbReference>
<organism evidence="6 7">
    <name type="scientific">Alkalimonas cellulosilytica</name>
    <dbReference type="NCBI Taxonomy" id="3058395"/>
    <lineage>
        <taxon>Bacteria</taxon>
        <taxon>Pseudomonadati</taxon>
        <taxon>Pseudomonadota</taxon>
        <taxon>Gammaproteobacteria</taxon>
        <taxon>Alkalimonas</taxon>
    </lineage>
</organism>
<dbReference type="InterPro" id="IPR003018">
    <property type="entry name" value="GAF"/>
</dbReference>
<feature type="domain" description="GGDEF" evidence="5">
    <location>
        <begin position="365"/>
        <end position="501"/>
    </location>
</feature>
<dbReference type="Proteomes" id="UP001336314">
    <property type="component" value="Unassembled WGS sequence"/>
</dbReference>
<proteinExistence type="predicted"/>
<evidence type="ECO:0000256" key="2">
    <source>
        <dbReference type="ARBA" id="ARBA00034247"/>
    </source>
</evidence>
<dbReference type="SUPFAM" id="SSF55073">
    <property type="entry name" value="Nucleotide cyclase"/>
    <property type="match status" value="1"/>
</dbReference>